<feature type="non-terminal residue" evidence="1">
    <location>
        <position position="1"/>
    </location>
</feature>
<evidence type="ECO:0000313" key="1">
    <source>
        <dbReference type="EMBL" id="KAG6946779.1"/>
    </source>
</evidence>
<reference evidence="1" key="1">
    <citation type="submission" date="2021-01" db="EMBL/GenBank/DDBJ databases">
        <title>Phytophthora aleatoria, a newly-described species from Pinus radiata is distinct from Phytophthora cactorum isolates based on comparative genomics.</title>
        <authorList>
            <person name="Mcdougal R."/>
            <person name="Panda P."/>
            <person name="Williams N."/>
            <person name="Studholme D.J."/>
        </authorList>
    </citation>
    <scope>NUCLEOTIDE SEQUENCE</scope>
    <source>
        <strain evidence="1">NZFS 4037</strain>
    </source>
</reference>
<organism evidence="1 2">
    <name type="scientific">Phytophthora aleatoria</name>
    <dbReference type="NCBI Taxonomy" id="2496075"/>
    <lineage>
        <taxon>Eukaryota</taxon>
        <taxon>Sar</taxon>
        <taxon>Stramenopiles</taxon>
        <taxon>Oomycota</taxon>
        <taxon>Peronosporomycetes</taxon>
        <taxon>Peronosporales</taxon>
        <taxon>Peronosporaceae</taxon>
        <taxon>Phytophthora</taxon>
    </lineage>
</organism>
<name>A0A8J5I529_9STRA</name>
<comment type="caution">
    <text evidence="1">The sequence shown here is derived from an EMBL/GenBank/DDBJ whole genome shotgun (WGS) entry which is preliminary data.</text>
</comment>
<accession>A0A8J5I529</accession>
<keyword evidence="2" id="KW-1185">Reference proteome</keyword>
<sequence length="114" mass="12946">NAIYEAVATINDRDLRCRVTAARLPIVAPTTRRRICTSRELPKMPAPTRIWWFARTLQLAYSKELHIHFKVVAAVHLHVVVHTIPDRTNVSLTQKIAELSKLPDIVPTKGPRAH</sequence>
<dbReference type="Proteomes" id="UP000709295">
    <property type="component" value="Unassembled WGS sequence"/>
</dbReference>
<dbReference type="EMBL" id="JAENGY010001813">
    <property type="protein sequence ID" value="KAG6946779.1"/>
    <property type="molecule type" value="Genomic_DNA"/>
</dbReference>
<dbReference type="AlphaFoldDB" id="A0A8J5I529"/>
<proteinExistence type="predicted"/>
<evidence type="ECO:0000313" key="2">
    <source>
        <dbReference type="Proteomes" id="UP000709295"/>
    </source>
</evidence>
<gene>
    <name evidence="1" type="ORF">JG688_00015844</name>
</gene>
<protein>
    <submittedName>
        <fullName evidence="1">Uncharacterized protein</fullName>
    </submittedName>
</protein>